<evidence type="ECO:0000313" key="1">
    <source>
        <dbReference type="EMBL" id="KAH9376152.1"/>
    </source>
</evidence>
<dbReference type="Proteomes" id="UP000821853">
    <property type="component" value="Chromosome 5"/>
</dbReference>
<proteinExistence type="predicted"/>
<comment type="caution">
    <text evidence="1">The sequence shown here is derived from an EMBL/GenBank/DDBJ whole genome shotgun (WGS) entry which is preliminary data.</text>
</comment>
<sequence length="94" mass="10350">MRRNNDLATRMAHCATGNHSRRCVEALELVAENPALVEKICQVQSVGEDEAAERKALGTILGLDGYMRVSGVVKSRVSCPIGNDHMLQVWDLDE</sequence>
<keyword evidence="2" id="KW-1185">Reference proteome</keyword>
<dbReference type="AlphaFoldDB" id="A0A9J6GNH5"/>
<protein>
    <submittedName>
        <fullName evidence="1">Uncharacterized protein</fullName>
    </submittedName>
</protein>
<accession>A0A9J6GNH5</accession>
<dbReference type="VEuPathDB" id="VectorBase:HLOH_042505"/>
<organism evidence="1 2">
    <name type="scientific">Haemaphysalis longicornis</name>
    <name type="common">Bush tick</name>
    <dbReference type="NCBI Taxonomy" id="44386"/>
    <lineage>
        <taxon>Eukaryota</taxon>
        <taxon>Metazoa</taxon>
        <taxon>Ecdysozoa</taxon>
        <taxon>Arthropoda</taxon>
        <taxon>Chelicerata</taxon>
        <taxon>Arachnida</taxon>
        <taxon>Acari</taxon>
        <taxon>Parasitiformes</taxon>
        <taxon>Ixodida</taxon>
        <taxon>Ixodoidea</taxon>
        <taxon>Ixodidae</taxon>
        <taxon>Haemaphysalinae</taxon>
        <taxon>Haemaphysalis</taxon>
    </lineage>
</organism>
<gene>
    <name evidence="1" type="ORF">HPB48_003209</name>
</gene>
<name>A0A9J6GNH5_HAELO</name>
<reference evidence="1 2" key="1">
    <citation type="journal article" date="2020" name="Cell">
        <title>Large-Scale Comparative Analyses of Tick Genomes Elucidate Their Genetic Diversity and Vector Capacities.</title>
        <authorList>
            <consortium name="Tick Genome and Microbiome Consortium (TIGMIC)"/>
            <person name="Jia N."/>
            <person name="Wang J."/>
            <person name="Shi W."/>
            <person name="Du L."/>
            <person name="Sun Y."/>
            <person name="Zhan W."/>
            <person name="Jiang J.F."/>
            <person name="Wang Q."/>
            <person name="Zhang B."/>
            <person name="Ji P."/>
            <person name="Bell-Sakyi L."/>
            <person name="Cui X.M."/>
            <person name="Yuan T.T."/>
            <person name="Jiang B.G."/>
            <person name="Yang W.F."/>
            <person name="Lam T.T."/>
            <person name="Chang Q.C."/>
            <person name="Ding S.J."/>
            <person name="Wang X.J."/>
            <person name="Zhu J.G."/>
            <person name="Ruan X.D."/>
            <person name="Zhao L."/>
            <person name="Wei J.T."/>
            <person name="Ye R.Z."/>
            <person name="Que T.C."/>
            <person name="Du C.H."/>
            <person name="Zhou Y.H."/>
            <person name="Cheng J.X."/>
            <person name="Dai P.F."/>
            <person name="Guo W.B."/>
            <person name="Han X.H."/>
            <person name="Huang E.J."/>
            <person name="Li L.F."/>
            <person name="Wei W."/>
            <person name="Gao Y.C."/>
            <person name="Liu J.Z."/>
            <person name="Shao H.Z."/>
            <person name="Wang X."/>
            <person name="Wang C.C."/>
            <person name="Yang T.C."/>
            <person name="Huo Q.B."/>
            <person name="Li W."/>
            <person name="Chen H.Y."/>
            <person name="Chen S.E."/>
            <person name="Zhou L.G."/>
            <person name="Ni X.B."/>
            <person name="Tian J.H."/>
            <person name="Sheng Y."/>
            <person name="Liu T."/>
            <person name="Pan Y.S."/>
            <person name="Xia L.Y."/>
            <person name="Li J."/>
            <person name="Zhao F."/>
            <person name="Cao W.C."/>
        </authorList>
    </citation>
    <scope>NUCLEOTIDE SEQUENCE [LARGE SCALE GENOMIC DNA]</scope>
    <source>
        <strain evidence="1">HaeL-2018</strain>
    </source>
</reference>
<evidence type="ECO:0000313" key="2">
    <source>
        <dbReference type="Proteomes" id="UP000821853"/>
    </source>
</evidence>
<dbReference type="EMBL" id="JABSTR010000007">
    <property type="protein sequence ID" value="KAH9376152.1"/>
    <property type="molecule type" value="Genomic_DNA"/>
</dbReference>